<keyword evidence="5" id="KW-0256">Endoplasmic reticulum</keyword>
<dbReference type="PANTHER" id="PTHR31826">
    <property type="entry name" value="NICALIN"/>
    <property type="match status" value="1"/>
</dbReference>
<evidence type="ECO:0000256" key="5">
    <source>
        <dbReference type="ARBA" id="ARBA00022824"/>
    </source>
</evidence>
<gene>
    <name evidence="10" type="primary">PowCR01_080019700</name>
    <name evidence="10" type="ORF">POWCR01_080019700</name>
</gene>
<name>A0A1C3KRF7_PLAOA</name>
<evidence type="ECO:0000256" key="3">
    <source>
        <dbReference type="ARBA" id="ARBA00022692"/>
    </source>
</evidence>
<accession>A0A1C3KRF7</accession>
<evidence type="ECO:0000256" key="4">
    <source>
        <dbReference type="ARBA" id="ARBA00022729"/>
    </source>
</evidence>
<evidence type="ECO:0000256" key="7">
    <source>
        <dbReference type="ARBA" id="ARBA00023136"/>
    </source>
</evidence>
<keyword evidence="6 9" id="KW-1133">Transmembrane helix</keyword>
<dbReference type="GO" id="GO:0009966">
    <property type="term" value="P:regulation of signal transduction"/>
    <property type="evidence" value="ECO:0007669"/>
    <property type="project" value="InterPro"/>
</dbReference>
<dbReference type="GO" id="GO:0005789">
    <property type="term" value="C:endoplasmic reticulum membrane"/>
    <property type="evidence" value="ECO:0007669"/>
    <property type="project" value="UniProtKB-SubCell"/>
</dbReference>
<dbReference type="Proteomes" id="UP000243200">
    <property type="component" value="Chromosome 8"/>
</dbReference>
<evidence type="ECO:0000256" key="1">
    <source>
        <dbReference type="ARBA" id="ARBA00004389"/>
    </source>
</evidence>
<proteinExistence type="inferred from homology"/>
<dbReference type="VEuPathDB" id="PlasmoDB:PocGH01_08021700"/>
<dbReference type="AlphaFoldDB" id="A0A1C3KRF7"/>
<comment type="similarity">
    <text evidence="2">Belongs to the nicastrin family.</text>
</comment>
<organism evidence="10 11">
    <name type="scientific">Plasmodium ovale</name>
    <name type="common">malaria parasite P. ovale</name>
    <dbReference type="NCBI Taxonomy" id="36330"/>
    <lineage>
        <taxon>Eukaryota</taxon>
        <taxon>Sar</taxon>
        <taxon>Alveolata</taxon>
        <taxon>Apicomplexa</taxon>
        <taxon>Aconoidasida</taxon>
        <taxon>Haemosporida</taxon>
        <taxon>Plasmodiidae</taxon>
        <taxon>Plasmodium</taxon>
        <taxon>Plasmodium (Plasmodium)</taxon>
    </lineage>
</organism>
<evidence type="ECO:0000256" key="2">
    <source>
        <dbReference type="ARBA" id="ARBA00007717"/>
    </source>
</evidence>
<keyword evidence="3 9" id="KW-0812">Transmembrane</keyword>
<dbReference type="EMBL" id="LT594512">
    <property type="protein sequence ID" value="SBT76702.1"/>
    <property type="molecule type" value="Genomic_DNA"/>
</dbReference>
<protein>
    <submittedName>
        <fullName evidence="10">Uncharacterized protein</fullName>
    </submittedName>
</protein>
<keyword evidence="7 9" id="KW-0472">Membrane</keyword>
<keyword evidence="8" id="KW-0325">Glycoprotein</keyword>
<evidence type="ECO:0000256" key="9">
    <source>
        <dbReference type="SAM" id="Phobius"/>
    </source>
</evidence>
<feature type="transmembrane region" description="Helical" evidence="9">
    <location>
        <begin position="588"/>
        <end position="608"/>
    </location>
</feature>
<comment type="subcellular location">
    <subcellularLocation>
        <location evidence="1">Endoplasmic reticulum membrane</location>
        <topology evidence="1">Single-pass membrane protein</topology>
    </subcellularLocation>
</comment>
<dbReference type="OrthoDB" id="5913609at2759"/>
<evidence type="ECO:0000313" key="10">
    <source>
        <dbReference type="EMBL" id="SBT76702.1"/>
    </source>
</evidence>
<evidence type="ECO:0000256" key="8">
    <source>
        <dbReference type="ARBA" id="ARBA00023180"/>
    </source>
</evidence>
<dbReference type="InterPro" id="IPR016574">
    <property type="entry name" value="Nicalin"/>
</dbReference>
<evidence type="ECO:0000313" key="11">
    <source>
        <dbReference type="Proteomes" id="UP000243200"/>
    </source>
</evidence>
<dbReference type="VEuPathDB" id="PlasmoDB:POWCR01_080019700"/>
<reference evidence="10 11" key="1">
    <citation type="submission" date="2016-06" db="EMBL/GenBank/DDBJ databases">
        <authorList>
            <consortium name="Pathogen Informatics"/>
        </authorList>
    </citation>
    <scope>NUCLEOTIDE SEQUENCE [LARGE SCALE GENOMIC DNA]</scope>
    <source>
        <strain evidence="10">PowCR01</strain>
    </source>
</reference>
<evidence type="ECO:0000256" key="6">
    <source>
        <dbReference type="ARBA" id="ARBA00022989"/>
    </source>
</evidence>
<sequence>MAKIHTGRIFPFFQIVVLVCLLLKYEYVSGLYETKAYPFVHLMNNNEYVGSGNYMVKNNLVNLLSLYEGVIYEEEKLGEDSSKVIDNLANTDDETKIERIIKEKIQHINKQVNTRQLVKYSGFIYLYEIIHENNFFFFLHFIYRNNNNGVIIIIPESSYIDSQEFLKLNKITCKGKSKYINNNIIEKRIIFIQNILLHLKLNQSIYFMKNSKDIEIIYENYKNKFGIFDLTRNVSISPISNILHVTKINSQNFFFFLSKDNININSVFNKKDNNENFIFTKKKTIILVVDFNSFNIVGDLPGKTTSINSRLLLMNELIMLFSKVYKKEDVLHYNILFFFTNYYHGIDNFIDSVNVIFRENIEFVICLDDFNGPDLYIHESEKMREEPISLFYHLLNEVRKYNEKGEDNFSKPNNVKVETQKIKIYDKHLPYLHQYFVLKKLTSFTLSSKNRNSTYFSKIPMIEQKLKINNLKTHINIIFKAIYLYIKHFNGETIYTNEVQRYMLKYINDIRSDDYLTTLSDSLNDHNKFFVYKDDIAKLINKIKNMTNPYGTDLNSLVMDYKIPHDKKQKYFYQKYVNITFSMAISYIFHYAHFLIVALFLALVYIFVNFHLVPSFFKSGIKLA</sequence>
<keyword evidence="4" id="KW-0732">Signal</keyword>